<dbReference type="PANTHER" id="PTHR38597:SF1">
    <property type="entry name" value="BLL3834 PROTEIN"/>
    <property type="match status" value="1"/>
</dbReference>
<dbReference type="Pfam" id="PF05559">
    <property type="entry name" value="DUF763"/>
    <property type="match status" value="1"/>
</dbReference>
<dbReference type="EMBL" id="UINC01021308">
    <property type="protein sequence ID" value="SVA88588.1"/>
    <property type="molecule type" value="Genomic_DNA"/>
</dbReference>
<evidence type="ECO:0000313" key="1">
    <source>
        <dbReference type="EMBL" id="SVA88588.1"/>
    </source>
</evidence>
<dbReference type="InterPro" id="IPR008482">
    <property type="entry name" value="DUF763"/>
</dbReference>
<dbReference type="AlphaFoldDB" id="A0A381ZGZ2"/>
<protein>
    <recommendedName>
        <fullName evidence="2">DUF763 domain-containing protein</fullName>
    </recommendedName>
</protein>
<evidence type="ECO:0008006" key="2">
    <source>
        <dbReference type="Google" id="ProtNLM"/>
    </source>
</evidence>
<feature type="non-terminal residue" evidence="1">
    <location>
        <position position="1"/>
    </location>
</feature>
<proteinExistence type="predicted"/>
<organism evidence="1">
    <name type="scientific">marine metagenome</name>
    <dbReference type="NCBI Taxonomy" id="408172"/>
    <lineage>
        <taxon>unclassified sequences</taxon>
        <taxon>metagenomes</taxon>
        <taxon>ecological metagenomes</taxon>
    </lineage>
</organism>
<accession>A0A381ZGZ2</accession>
<dbReference type="PANTHER" id="PTHR38597">
    <property type="entry name" value="BLL3834 PROTEIN"/>
    <property type="match status" value="1"/>
</dbReference>
<sequence length="388" mass="43021">LGSAVIESVIQNYGKSELLSRMSDPNWFQALGAVSGMQYNSSGVTAAVLGSVRRKINPKARELGIHILGGKGKSAWRAPHQIERVADQHGLAGDELVKSCQLTRRVDSNCVQDGYDLYQQHVILSDEGDWTAIQQGLNTSTRRARRYHWHSPNVKSFVSDPHTGIVGERGDTVLNLADSRAENARQHIVAMTQESPSDVVDACREVSMGNYHEVREQDVNLKRLGAVLAMAHDSEIENFEDLLLLKGVGPRTLKSLALVSELVHGDASRFDDPARFAFAVGGKDGRPHPIDKKALDETIEHLQDSVEKSKLGYTEKSRALKRLHHATRHIEDTRAPTAHLDELQDSEWKHAEEHGGMTFMGKVIPGVTRAAFALQNGLLYRRKGRKSR</sequence>
<reference evidence="1" key="1">
    <citation type="submission" date="2018-05" db="EMBL/GenBank/DDBJ databases">
        <authorList>
            <person name="Lanie J.A."/>
            <person name="Ng W.-L."/>
            <person name="Kazmierczak K.M."/>
            <person name="Andrzejewski T.M."/>
            <person name="Davidsen T.M."/>
            <person name="Wayne K.J."/>
            <person name="Tettelin H."/>
            <person name="Glass J.I."/>
            <person name="Rusch D."/>
            <person name="Podicherti R."/>
            <person name="Tsui H.-C.T."/>
            <person name="Winkler M.E."/>
        </authorList>
    </citation>
    <scope>NUCLEOTIDE SEQUENCE</scope>
</reference>
<name>A0A381ZGZ2_9ZZZZ</name>
<gene>
    <name evidence="1" type="ORF">METZ01_LOCUS141442</name>
</gene>